<gene>
    <name evidence="2" type="ORF">EJ04DRAFT_598034</name>
</gene>
<dbReference type="AlphaFoldDB" id="A0A9P4R3U6"/>
<evidence type="ECO:0000313" key="3">
    <source>
        <dbReference type="Proteomes" id="UP000799444"/>
    </source>
</evidence>
<dbReference type="OrthoDB" id="3801019at2759"/>
<evidence type="ECO:0000256" key="1">
    <source>
        <dbReference type="SAM" id="MobiDB-lite"/>
    </source>
</evidence>
<reference evidence="2" key="1">
    <citation type="journal article" date="2020" name="Stud. Mycol.">
        <title>101 Dothideomycetes genomes: a test case for predicting lifestyles and emergence of pathogens.</title>
        <authorList>
            <person name="Haridas S."/>
            <person name="Albert R."/>
            <person name="Binder M."/>
            <person name="Bloem J."/>
            <person name="Labutti K."/>
            <person name="Salamov A."/>
            <person name="Andreopoulos B."/>
            <person name="Baker S."/>
            <person name="Barry K."/>
            <person name="Bills G."/>
            <person name="Bluhm B."/>
            <person name="Cannon C."/>
            <person name="Castanera R."/>
            <person name="Culley D."/>
            <person name="Daum C."/>
            <person name="Ezra D."/>
            <person name="Gonzalez J."/>
            <person name="Henrissat B."/>
            <person name="Kuo A."/>
            <person name="Liang C."/>
            <person name="Lipzen A."/>
            <person name="Lutzoni F."/>
            <person name="Magnuson J."/>
            <person name="Mondo S."/>
            <person name="Nolan M."/>
            <person name="Ohm R."/>
            <person name="Pangilinan J."/>
            <person name="Park H.-J."/>
            <person name="Ramirez L."/>
            <person name="Alfaro M."/>
            <person name="Sun H."/>
            <person name="Tritt A."/>
            <person name="Yoshinaga Y."/>
            <person name="Zwiers L.-H."/>
            <person name="Turgeon B."/>
            <person name="Goodwin S."/>
            <person name="Spatafora J."/>
            <person name="Crous P."/>
            <person name="Grigoriev I."/>
        </authorList>
    </citation>
    <scope>NUCLEOTIDE SEQUENCE</scope>
    <source>
        <strain evidence="2">CBS 125425</strain>
    </source>
</reference>
<sequence length="230" mass="25756">MASRSAQAQHTGANYPQQGDLQETAEPPKSPPQEPEVFFSVPVIQHPQPKRYETASFLNFPFRMAQEAPQRVAVVPNAAYTDDILCFTASTSAVSGEVRTTIDSVCHRKGVKYHTSTLKVPRDEISKGSWTLAVAPNVLGSDLWVLAFGVPRDSQMIWFYWPKTAGSQERLLEYLQETAKGGNLVEQVPMRVGESRHKLFHAMVEQGVWAAYAGMKYDWESHEFGEDIEP</sequence>
<accession>A0A9P4R3U6</accession>
<dbReference type="EMBL" id="ML996126">
    <property type="protein sequence ID" value="KAF2736328.1"/>
    <property type="molecule type" value="Genomic_DNA"/>
</dbReference>
<feature type="compositionally biased region" description="Polar residues" evidence="1">
    <location>
        <begin position="1"/>
        <end position="21"/>
    </location>
</feature>
<comment type="caution">
    <text evidence="2">The sequence shown here is derived from an EMBL/GenBank/DDBJ whole genome shotgun (WGS) entry which is preliminary data.</text>
</comment>
<organism evidence="2 3">
    <name type="scientific">Polyplosphaeria fusca</name>
    <dbReference type="NCBI Taxonomy" id="682080"/>
    <lineage>
        <taxon>Eukaryota</taxon>
        <taxon>Fungi</taxon>
        <taxon>Dikarya</taxon>
        <taxon>Ascomycota</taxon>
        <taxon>Pezizomycotina</taxon>
        <taxon>Dothideomycetes</taxon>
        <taxon>Pleosporomycetidae</taxon>
        <taxon>Pleosporales</taxon>
        <taxon>Tetraplosphaeriaceae</taxon>
        <taxon>Polyplosphaeria</taxon>
    </lineage>
</organism>
<protein>
    <submittedName>
        <fullName evidence="2">Uncharacterized protein</fullName>
    </submittedName>
</protein>
<dbReference type="Proteomes" id="UP000799444">
    <property type="component" value="Unassembled WGS sequence"/>
</dbReference>
<proteinExistence type="predicted"/>
<feature type="region of interest" description="Disordered" evidence="1">
    <location>
        <begin position="1"/>
        <end position="36"/>
    </location>
</feature>
<name>A0A9P4R3U6_9PLEO</name>
<evidence type="ECO:0000313" key="2">
    <source>
        <dbReference type="EMBL" id="KAF2736328.1"/>
    </source>
</evidence>
<keyword evidence="3" id="KW-1185">Reference proteome</keyword>